<keyword evidence="1" id="KW-0540">Nuclease</keyword>
<dbReference type="AlphaFoldDB" id="A0A8S3RCC3"/>
<dbReference type="Proteomes" id="UP000683360">
    <property type="component" value="Unassembled WGS sequence"/>
</dbReference>
<dbReference type="OrthoDB" id="6414146at2759"/>
<gene>
    <name evidence="2" type="ORF">MEDL_20583</name>
</gene>
<keyword evidence="3" id="KW-1185">Reference proteome</keyword>
<dbReference type="EMBL" id="CAJPWZ010001045">
    <property type="protein sequence ID" value="CAG2206232.1"/>
    <property type="molecule type" value="Genomic_DNA"/>
</dbReference>
<evidence type="ECO:0000313" key="3">
    <source>
        <dbReference type="Proteomes" id="UP000683360"/>
    </source>
</evidence>
<keyword evidence="1" id="KW-0378">Hydrolase</keyword>
<reference evidence="2" key="1">
    <citation type="submission" date="2021-03" db="EMBL/GenBank/DDBJ databases">
        <authorList>
            <person name="Bekaert M."/>
        </authorList>
    </citation>
    <scope>NUCLEOTIDE SEQUENCE</scope>
</reference>
<name>A0A8S3RCC3_MYTED</name>
<comment type="caution">
    <text evidence="2">The sequence shown here is derived from an EMBL/GenBank/DDBJ whole genome shotgun (WGS) entry which is preliminary data.</text>
</comment>
<accession>A0A8S3RCC3</accession>
<dbReference type="GO" id="GO:0000175">
    <property type="term" value="F:3'-5'-RNA exonuclease activity"/>
    <property type="evidence" value="ECO:0007669"/>
    <property type="project" value="InterPro"/>
</dbReference>
<dbReference type="InterPro" id="IPR022894">
    <property type="entry name" value="Oligoribonuclease"/>
</dbReference>
<evidence type="ECO:0000256" key="1">
    <source>
        <dbReference type="ARBA" id="ARBA00022722"/>
    </source>
</evidence>
<evidence type="ECO:0000313" key="2">
    <source>
        <dbReference type="EMBL" id="CAG2206232.1"/>
    </source>
</evidence>
<proteinExistence type="predicted"/>
<dbReference type="PANTHER" id="PTHR11046:SF29">
    <property type="match status" value="1"/>
</dbReference>
<sequence length="730" mass="83340">MADDNKIEKLEMFSGGRYKNEIRQVYMDLVGNGVAIERCEGIVRSVLNNLLNIEVDRLPKKSLASIMAIEAHVLSQAQAAEAMLNHTNNCLHLDGTKKRFTEYAGFQISTEEGSYSLSHQVMPSGDADSYIQATKETFSELAESFSENIEEKQKNEAKLLLSVKNIMTDRHIVNKKQERESAASVNGLFCGLHVLPNMASAALKGLQKFETENNITSNSIFENNSIANNMIYEICKAFISMSGCQKSGDALDFNDYLASINEKNYLVTFLHNRFNILFVDGGTVFYHRGHINNYLTSGRCSKTNKLISSISTRIENETLLSECRALGIIGKLICGPLWRILEDDKISFFEMNAYWQILIEKIDKLSNDASELLKGNQIFHVAGADILKKDVIYDCLFETYDKFDALTLQALQAICREICPMLKRQLKDQLPGGVYYIPEQHLIDECQSVPKTNRISEADFSALDRLDKQAPQKSTVAKSGIINYSNNKTSNFLKQLSKEKREKYFEISRKVAVRRSKNEKRKKTELRQKRLALQHKRIEQKQRKKERKQLYSTKLETQAKKEGIWVSVEEAAAKTSGLTNTKKRQLIRNQIFNFTENIPPQVVTLNNATENTVHVKKANKAKKNKKSKRTNADKQSYVINNELAFQVNKYYAVAFTDRWYPGRCSELVDKDTAFFEFLHPSGKNYKWPAKVDNERVHVAGVLCEINIEPISNARLWVVPEQQLVDKMFNE</sequence>
<organism evidence="2 3">
    <name type="scientific">Mytilus edulis</name>
    <name type="common">Blue mussel</name>
    <dbReference type="NCBI Taxonomy" id="6550"/>
    <lineage>
        <taxon>Eukaryota</taxon>
        <taxon>Metazoa</taxon>
        <taxon>Spiralia</taxon>
        <taxon>Lophotrochozoa</taxon>
        <taxon>Mollusca</taxon>
        <taxon>Bivalvia</taxon>
        <taxon>Autobranchia</taxon>
        <taxon>Pteriomorphia</taxon>
        <taxon>Mytilida</taxon>
        <taxon>Mytiloidea</taxon>
        <taxon>Mytilidae</taxon>
        <taxon>Mytilinae</taxon>
        <taxon>Mytilus</taxon>
    </lineage>
</organism>
<dbReference type="PANTHER" id="PTHR11046">
    <property type="entry name" value="OLIGORIBONUCLEASE, MITOCHONDRIAL"/>
    <property type="match status" value="1"/>
</dbReference>
<protein>
    <submittedName>
        <fullName evidence="2">Uncharacterized protein</fullName>
    </submittedName>
</protein>